<evidence type="ECO:0000256" key="1">
    <source>
        <dbReference type="SAM" id="Phobius"/>
    </source>
</evidence>
<accession>A0A031LUI2</accession>
<evidence type="ECO:0000313" key="3">
    <source>
        <dbReference type="Proteomes" id="UP000024332"/>
    </source>
</evidence>
<reference evidence="2 3" key="1">
    <citation type="submission" date="2014-03" db="EMBL/GenBank/DDBJ databases">
        <title>Draft genome sequence of the novel thermoacidophilic archaea Acidianus copahuensis ALE1 strain, isolated from Copahue volcanic area in Neuquen Argentina.</title>
        <authorList>
            <person name="Urbieta M.S."/>
            <person name="Rascovan N."/>
            <person name="Castro C."/>
            <person name="Revale S."/>
            <person name="Giaveno M.A."/>
            <person name="Vazquez M.P."/>
            <person name="Donati E.R."/>
        </authorList>
    </citation>
    <scope>NUCLEOTIDE SEQUENCE [LARGE SCALE GENOMIC DNA]</scope>
    <source>
        <strain evidence="2 3">ALE1</strain>
    </source>
</reference>
<dbReference type="RefSeq" id="WP_150111341.1">
    <property type="nucleotide sequence ID" value="NZ_JFZT01000015.1"/>
</dbReference>
<proteinExistence type="predicted"/>
<gene>
    <name evidence="2" type="ORF">CM19_01250</name>
</gene>
<feature type="transmembrane region" description="Helical" evidence="1">
    <location>
        <begin position="214"/>
        <end position="233"/>
    </location>
</feature>
<organism evidence="2 3">
    <name type="scientific">Candidatus Acidianus copahuensis</name>
    <dbReference type="NCBI Taxonomy" id="1160895"/>
    <lineage>
        <taxon>Archaea</taxon>
        <taxon>Thermoproteota</taxon>
        <taxon>Thermoprotei</taxon>
        <taxon>Sulfolobales</taxon>
        <taxon>Sulfolobaceae</taxon>
        <taxon>Acidianus</taxon>
    </lineage>
</organism>
<keyword evidence="3" id="KW-1185">Reference proteome</keyword>
<evidence type="ECO:0000313" key="2">
    <source>
        <dbReference type="EMBL" id="EZQ11430.1"/>
    </source>
</evidence>
<comment type="caution">
    <text evidence="2">The sequence shown here is derived from an EMBL/GenBank/DDBJ whole genome shotgun (WGS) entry which is preliminary data.</text>
</comment>
<protein>
    <submittedName>
        <fullName evidence="2">Uncharacterized protein</fullName>
    </submittedName>
</protein>
<dbReference type="OrthoDB" id="41554at2157"/>
<name>A0A031LUI2_9CREN</name>
<sequence length="235" mass="26948">MKRERLYLITFIFLLFMLTFSAVHHLPQSYSESLRPGIFAIYNGTTDYTNFHKEAKLIYIQIINNSYSNNTVKVENIIVNRETCEASPPTYSIMNSSVPLTFYFINPGLLGMNISADGELFSFAGKSNSLYMYKTRSQVQSGVYIVGIYFFNQYGIAEKVYFLQYGADNVLASNTTWTLWKTNLIYNEAFPNLHITFGKPVKFSPDSFQTTKKLIMEDILAVGLLCIILILIFRK</sequence>
<dbReference type="AlphaFoldDB" id="A0A031LUI2"/>
<keyword evidence="1" id="KW-0472">Membrane</keyword>
<dbReference type="EMBL" id="JFZT01000015">
    <property type="protein sequence ID" value="EZQ11430.1"/>
    <property type="molecule type" value="Genomic_DNA"/>
</dbReference>
<keyword evidence="1" id="KW-0812">Transmembrane</keyword>
<dbReference type="STRING" id="1160895.CM19_01250"/>
<dbReference type="Proteomes" id="UP000024332">
    <property type="component" value="Unassembled WGS sequence"/>
</dbReference>
<keyword evidence="1" id="KW-1133">Transmembrane helix</keyword>